<evidence type="ECO:0000313" key="3">
    <source>
        <dbReference type="Proteomes" id="UP000183417"/>
    </source>
</evidence>
<proteinExistence type="predicted"/>
<feature type="compositionally biased region" description="Low complexity" evidence="1">
    <location>
        <begin position="482"/>
        <end position="494"/>
    </location>
</feature>
<feature type="region of interest" description="Disordered" evidence="1">
    <location>
        <begin position="471"/>
        <end position="494"/>
    </location>
</feature>
<dbReference type="GeneID" id="94691403"/>
<protein>
    <submittedName>
        <fullName evidence="2">Uncharacterized protein</fullName>
    </submittedName>
</protein>
<dbReference type="RefSeq" id="WP_074923690.1">
    <property type="nucleotide sequence ID" value="NZ_CP141274.1"/>
</dbReference>
<accession>A0A1H3TSV5</accession>
<name>A0A1H3TSV5_9BURK</name>
<dbReference type="AlphaFoldDB" id="A0A1H3TSV5"/>
<organism evidence="2 3">
    <name type="scientific">Delftia lacustris</name>
    <dbReference type="NCBI Taxonomy" id="558537"/>
    <lineage>
        <taxon>Bacteria</taxon>
        <taxon>Pseudomonadati</taxon>
        <taxon>Pseudomonadota</taxon>
        <taxon>Betaproteobacteria</taxon>
        <taxon>Burkholderiales</taxon>
        <taxon>Comamonadaceae</taxon>
        <taxon>Delftia</taxon>
    </lineage>
</organism>
<gene>
    <name evidence="2" type="ORF">SAMN05421547_13225</name>
</gene>
<evidence type="ECO:0000313" key="2">
    <source>
        <dbReference type="EMBL" id="SDZ53107.1"/>
    </source>
</evidence>
<reference evidence="2 3" key="1">
    <citation type="submission" date="2016-10" db="EMBL/GenBank/DDBJ databases">
        <authorList>
            <person name="de Groot N.N."/>
        </authorList>
    </citation>
    <scope>NUCLEOTIDE SEQUENCE [LARGE SCALE GENOMIC DNA]</scope>
    <source>
        <strain evidence="2 3">LMG 24775</strain>
    </source>
</reference>
<evidence type="ECO:0000256" key="1">
    <source>
        <dbReference type="SAM" id="MobiDB-lite"/>
    </source>
</evidence>
<dbReference type="Proteomes" id="UP000183417">
    <property type="component" value="Unassembled WGS sequence"/>
</dbReference>
<dbReference type="EMBL" id="FNPE01000032">
    <property type="protein sequence ID" value="SDZ53107.1"/>
    <property type="molecule type" value="Genomic_DNA"/>
</dbReference>
<sequence>MGTEREHLLLGGAEEAKLLPFARGRVRTLRAAGFRHITQRYELLDMLVRVTIAGDDAWIEIQGGRWDYLVWPTSLDHGLGVHQKDGQEISPLCAMTLNASDKGLRRKENVDLLAGPHDWISDDYKDVLTYDHGNGFRYAITGAQHAGSGTKAEIFRNGARIKVSRGVSGCAIFKASLPQGSTAKYLVHAAYEAGASGTIGDQQVVLYRVDPKIKDDDGLAHTEEFARWEVPADMELAITQPIFFDGTGTHCITMLETLTREVVGGVEVFSFGKPRYALRGTLARDGNGDLGAQFELGLLVSTPDEPFTSVNEQRHNPADSSYFPGSLANDFHDAENYPIDEFNTFARSNSSSSGYSRTRTTERVVHILGLDMAPDGTELLVERVRFSESLSYAEEVEKSQFQYTHYYNGGVFPAVEHYTGSGSFSNVYSAGSTSKTTETITVNGQALMSLELASDFNDVTRTRQWAYTYSQAYPAPNPPPATVSTTESSSSSRQTVSLRDIDGRWNALAAVTAQYTQPFNGTDLVPYSVRVQARCQDDLFGRDIFTGHVRLPPPSMSTDTMHYRSIAVRRPGEFVICCSPAGAVHREPPLSTFYDELALTGTPDREPLIAMRRKGKVITPGPDKFTLGDEAGFRLDPVHLL</sequence>